<feature type="transmembrane region" description="Helical" evidence="1">
    <location>
        <begin position="213"/>
        <end position="231"/>
    </location>
</feature>
<organism evidence="3 4">
    <name type="scientific">Paracidobacterium acidisoli</name>
    <dbReference type="NCBI Taxonomy" id="2303751"/>
    <lineage>
        <taxon>Bacteria</taxon>
        <taxon>Pseudomonadati</taxon>
        <taxon>Acidobacteriota</taxon>
        <taxon>Terriglobia</taxon>
        <taxon>Terriglobales</taxon>
        <taxon>Acidobacteriaceae</taxon>
        <taxon>Paracidobacterium</taxon>
    </lineage>
</organism>
<feature type="transmembrane region" description="Helical" evidence="1">
    <location>
        <begin position="38"/>
        <end position="56"/>
    </location>
</feature>
<dbReference type="InterPro" id="IPR052372">
    <property type="entry name" value="YpjD/HemX"/>
</dbReference>
<dbReference type="Proteomes" id="UP000264702">
    <property type="component" value="Unassembled WGS sequence"/>
</dbReference>
<dbReference type="RefSeq" id="WP_117298048.1">
    <property type="nucleotide sequence ID" value="NZ_QVQT02000002.1"/>
</dbReference>
<feature type="transmembrane region" description="Helical" evidence="1">
    <location>
        <begin position="126"/>
        <end position="152"/>
    </location>
</feature>
<comment type="caution">
    <text evidence="3">The sequence shown here is derived from an EMBL/GenBank/DDBJ whole genome shotgun (WGS) entry which is preliminary data.</text>
</comment>
<feature type="transmembrane region" description="Helical" evidence="1">
    <location>
        <begin position="68"/>
        <end position="85"/>
    </location>
</feature>
<evidence type="ECO:0000313" key="3">
    <source>
        <dbReference type="EMBL" id="RFU17301.1"/>
    </source>
</evidence>
<dbReference type="Pfam" id="PF01578">
    <property type="entry name" value="Cytochrom_C_asm"/>
    <property type="match status" value="1"/>
</dbReference>
<dbReference type="GO" id="GO:0017004">
    <property type="term" value="P:cytochrome complex assembly"/>
    <property type="evidence" value="ECO:0007669"/>
    <property type="project" value="InterPro"/>
</dbReference>
<feature type="transmembrane region" description="Helical" evidence="1">
    <location>
        <begin position="6"/>
        <end position="26"/>
    </location>
</feature>
<proteinExistence type="predicted"/>
<feature type="transmembrane region" description="Helical" evidence="1">
    <location>
        <begin position="243"/>
        <end position="262"/>
    </location>
</feature>
<reference evidence="3 4" key="1">
    <citation type="submission" date="2018-08" db="EMBL/GenBank/DDBJ databases">
        <title>Acidipila sp. 4G-K13, an acidobacterium isolated from forest soil.</title>
        <authorList>
            <person name="Gao Z.-H."/>
            <person name="Qiu L.-H."/>
        </authorList>
    </citation>
    <scope>NUCLEOTIDE SEQUENCE [LARGE SCALE GENOMIC DNA]</scope>
    <source>
        <strain evidence="3 4">4G-K13</strain>
    </source>
</reference>
<protein>
    <submittedName>
        <fullName evidence="3">Cytochrome C biogenesis protein</fullName>
    </submittedName>
</protein>
<sequence>MFLLWLRVAVLFYGLAAITVIPGVLGSRPLWRRLAMPLALGGWLFHFVSSVEMLIAAHRWMPVGPREIAATLALLIVTVFLFIAWRYRTISFGLFALPLAFLLTIVPAIGPGRYTFSSPLVRNGWIIFHVTALLAAYAALLFSMLSSILYLAQERRLKNRQSPGFVSWLPPLNTMEEISQTTLVIGFVCMTAGLFAGSLIAQEQVGAAYFADPKVLLSFVMWALYVALLFIRRSTGLRGRRAAWLSSVVFVAIICVWAANLLSSVHRFSLP</sequence>
<keyword evidence="1" id="KW-1133">Transmembrane helix</keyword>
<keyword evidence="4" id="KW-1185">Reference proteome</keyword>
<feature type="transmembrane region" description="Helical" evidence="1">
    <location>
        <begin position="92"/>
        <end position="114"/>
    </location>
</feature>
<dbReference type="PANTHER" id="PTHR38034:SF1">
    <property type="entry name" value="INNER MEMBRANE PROTEIN YPJD"/>
    <property type="match status" value="1"/>
</dbReference>
<dbReference type="OrthoDB" id="114897at2"/>
<evidence type="ECO:0000313" key="4">
    <source>
        <dbReference type="Proteomes" id="UP000264702"/>
    </source>
</evidence>
<accession>A0A372IRA5</accession>
<feature type="transmembrane region" description="Helical" evidence="1">
    <location>
        <begin position="182"/>
        <end position="201"/>
    </location>
</feature>
<gene>
    <name evidence="3" type="ORF">D0Y96_03805</name>
</gene>
<keyword evidence="1" id="KW-0472">Membrane</keyword>
<dbReference type="AlphaFoldDB" id="A0A372IRA5"/>
<dbReference type="InterPro" id="IPR002541">
    <property type="entry name" value="Cyt_c_assembly"/>
</dbReference>
<evidence type="ECO:0000256" key="1">
    <source>
        <dbReference type="SAM" id="Phobius"/>
    </source>
</evidence>
<keyword evidence="1" id="KW-0812">Transmembrane</keyword>
<dbReference type="GO" id="GO:0020037">
    <property type="term" value="F:heme binding"/>
    <property type="evidence" value="ECO:0007669"/>
    <property type="project" value="InterPro"/>
</dbReference>
<dbReference type="EMBL" id="QVQT01000002">
    <property type="protein sequence ID" value="RFU17301.1"/>
    <property type="molecule type" value="Genomic_DNA"/>
</dbReference>
<evidence type="ECO:0000259" key="2">
    <source>
        <dbReference type="Pfam" id="PF01578"/>
    </source>
</evidence>
<feature type="domain" description="Cytochrome c assembly protein" evidence="2">
    <location>
        <begin position="72"/>
        <end position="262"/>
    </location>
</feature>
<dbReference type="PANTHER" id="PTHR38034">
    <property type="entry name" value="INNER MEMBRANE PROTEIN YPJD"/>
    <property type="match status" value="1"/>
</dbReference>
<name>A0A372IRA5_9BACT</name>